<dbReference type="OrthoDB" id="3402197at2"/>
<dbReference type="Proteomes" id="UP000293638">
    <property type="component" value="Unassembled WGS sequence"/>
</dbReference>
<proteinExistence type="predicted"/>
<keyword evidence="2" id="KW-1185">Reference proteome</keyword>
<evidence type="ECO:0000313" key="2">
    <source>
        <dbReference type="Proteomes" id="UP000293638"/>
    </source>
</evidence>
<comment type="caution">
    <text evidence="1">The sequence shown here is derived from an EMBL/GenBank/DDBJ whole genome shotgun (WGS) entry which is preliminary data.</text>
</comment>
<accession>A0A4Q7NPT5</accession>
<dbReference type="AlphaFoldDB" id="A0A4Q7NPT5"/>
<sequence length="105" mass="11081">MATEDLQTELRRAVDRLRTTALSALARPGADGRTPADAAYSVAQELADAAARLEGEPARPLPRLGDPVVADQLAVCGADLLALDPPASVAERLRERVAGLRRTDP</sequence>
<protein>
    <submittedName>
        <fullName evidence="1">Uncharacterized protein</fullName>
    </submittedName>
</protein>
<gene>
    <name evidence="1" type="ORF">EV189_2759</name>
</gene>
<organism evidence="1 2">
    <name type="scientific">Motilibacter rhizosphaerae</name>
    <dbReference type="NCBI Taxonomy" id="598652"/>
    <lineage>
        <taxon>Bacteria</taxon>
        <taxon>Bacillati</taxon>
        <taxon>Actinomycetota</taxon>
        <taxon>Actinomycetes</taxon>
        <taxon>Motilibacterales</taxon>
        <taxon>Motilibacteraceae</taxon>
        <taxon>Motilibacter</taxon>
    </lineage>
</organism>
<dbReference type="EMBL" id="SGXD01000003">
    <property type="protein sequence ID" value="RZS87334.1"/>
    <property type="molecule type" value="Genomic_DNA"/>
</dbReference>
<evidence type="ECO:0000313" key="1">
    <source>
        <dbReference type="EMBL" id="RZS87334.1"/>
    </source>
</evidence>
<name>A0A4Q7NPT5_9ACTN</name>
<reference evidence="1 2" key="1">
    <citation type="submission" date="2019-02" db="EMBL/GenBank/DDBJ databases">
        <title>Genomic Encyclopedia of Type Strains, Phase IV (KMG-IV): sequencing the most valuable type-strain genomes for metagenomic binning, comparative biology and taxonomic classification.</title>
        <authorList>
            <person name="Goeker M."/>
        </authorList>
    </citation>
    <scope>NUCLEOTIDE SEQUENCE [LARGE SCALE GENOMIC DNA]</scope>
    <source>
        <strain evidence="1 2">DSM 45622</strain>
    </source>
</reference>
<dbReference type="RefSeq" id="WP_130493466.1">
    <property type="nucleotide sequence ID" value="NZ_SGXD01000003.1"/>
</dbReference>